<dbReference type="Gene3D" id="3.30.420.10">
    <property type="entry name" value="Ribonuclease H-like superfamily/Ribonuclease H"/>
    <property type="match status" value="1"/>
</dbReference>
<proteinExistence type="predicted"/>
<evidence type="ECO:0000259" key="1">
    <source>
        <dbReference type="Pfam" id="PF13456"/>
    </source>
</evidence>
<sequence length="471" mass="49976">MSPDSLLHQFDDLKFIAEEQDVVFTNATTVAILEDDPRFSLVGRVITSHAVDGLMSESLGHSLGACTGSAVGIDMRIIDGNMGEFLRVQISIDVSKPLRRCVALGGCGAGARADVPSGPAPFVAATPLRSIPVLASIASPLGVATATSLNAEEGVVVSTEATVSVDGSHDVLAVDVSSKVRITDNILFGDERDVFVTRVAHEAVAPAFDAIEEWLAEDNDSDVQITVDLPVKIPAKRSSGGSDPSKAKRASLFTSSSFENSEILNHILPTVTSHMNASLLRPFTTDEVVTAFQNIGHGKAPAPPSQRQLCWCPPPEDFVKINTDGAFNQSSHEAGIGVVARNSTGEVLGGFVQHSGISIDALHTEFFVVVAGIQFAHEKGWRDVHIETNSTIVVNKFNRIGPGLSVLGSQVERYRPLLGEFNVSLINFTPKCCNSVAHTLATHASTSGLSFFFGSDCPALIRSNVLADKHS</sequence>
<keyword evidence="3" id="KW-1185">Reference proteome</keyword>
<accession>A0ABR2T7C4</accession>
<dbReference type="PANTHER" id="PTHR47074">
    <property type="entry name" value="BNAC02G40300D PROTEIN"/>
    <property type="match status" value="1"/>
</dbReference>
<protein>
    <recommendedName>
        <fullName evidence="1">RNase H type-1 domain-containing protein</fullName>
    </recommendedName>
</protein>
<reference evidence="2 3" key="1">
    <citation type="journal article" date="2024" name="G3 (Bethesda)">
        <title>Genome assembly of Hibiscus sabdariffa L. provides insights into metabolisms of medicinal natural products.</title>
        <authorList>
            <person name="Kim T."/>
        </authorList>
    </citation>
    <scope>NUCLEOTIDE SEQUENCE [LARGE SCALE GENOMIC DNA]</scope>
    <source>
        <strain evidence="2">TK-2024</strain>
        <tissue evidence="2">Old leaves</tissue>
    </source>
</reference>
<dbReference type="Proteomes" id="UP001396334">
    <property type="component" value="Unassembled WGS sequence"/>
</dbReference>
<dbReference type="InterPro" id="IPR052929">
    <property type="entry name" value="RNase_H-like_EbsB-rel"/>
</dbReference>
<dbReference type="InterPro" id="IPR002156">
    <property type="entry name" value="RNaseH_domain"/>
</dbReference>
<evidence type="ECO:0000313" key="2">
    <source>
        <dbReference type="EMBL" id="KAK9033344.1"/>
    </source>
</evidence>
<dbReference type="InterPro" id="IPR012337">
    <property type="entry name" value="RNaseH-like_sf"/>
</dbReference>
<dbReference type="CDD" id="cd06222">
    <property type="entry name" value="RNase_H_like"/>
    <property type="match status" value="1"/>
</dbReference>
<dbReference type="InterPro" id="IPR036397">
    <property type="entry name" value="RNaseH_sf"/>
</dbReference>
<comment type="caution">
    <text evidence="2">The sequence shown here is derived from an EMBL/GenBank/DDBJ whole genome shotgun (WGS) entry which is preliminary data.</text>
</comment>
<evidence type="ECO:0000313" key="3">
    <source>
        <dbReference type="Proteomes" id="UP001396334"/>
    </source>
</evidence>
<dbReference type="PANTHER" id="PTHR47074:SF11">
    <property type="entry name" value="REVERSE TRANSCRIPTASE-LIKE PROTEIN"/>
    <property type="match status" value="1"/>
</dbReference>
<dbReference type="SUPFAM" id="SSF53098">
    <property type="entry name" value="Ribonuclease H-like"/>
    <property type="match status" value="1"/>
</dbReference>
<dbReference type="EMBL" id="JBBPBN010000008">
    <property type="protein sequence ID" value="KAK9033344.1"/>
    <property type="molecule type" value="Genomic_DNA"/>
</dbReference>
<organism evidence="2 3">
    <name type="scientific">Hibiscus sabdariffa</name>
    <name type="common">roselle</name>
    <dbReference type="NCBI Taxonomy" id="183260"/>
    <lineage>
        <taxon>Eukaryota</taxon>
        <taxon>Viridiplantae</taxon>
        <taxon>Streptophyta</taxon>
        <taxon>Embryophyta</taxon>
        <taxon>Tracheophyta</taxon>
        <taxon>Spermatophyta</taxon>
        <taxon>Magnoliopsida</taxon>
        <taxon>eudicotyledons</taxon>
        <taxon>Gunneridae</taxon>
        <taxon>Pentapetalae</taxon>
        <taxon>rosids</taxon>
        <taxon>malvids</taxon>
        <taxon>Malvales</taxon>
        <taxon>Malvaceae</taxon>
        <taxon>Malvoideae</taxon>
        <taxon>Hibiscus</taxon>
    </lineage>
</organism>
<name>A0ABR2T7C4_9ROSI</name>
<feature type="domain" description="RNase H type-1" evidence="1">
    <location>
        <begin position="322"/>
        <end position="444"/>
    </location>
</feature>
<gene>
    <name evidence="2" type="ORF">V6N11_018377</name>
</gene>
<dbReference type="Pfam" id="PF13456">
    <property type="entry name" value="RVT_3"/>
    <property type="match status" value="1"/>
</dbReference>
<dbReference type="InterPro" id="IPR044730">
    <property type="entry name" value="RNase_H-like_dom_plant"/>
</dbReference>